<dbReference type="Pfam" id="PF18027">
    <property type="entry name" value="Pepdidase_M14_N"/>
    <property type="match status" value="1"/>
</dbReference>
<feature type="compositionally biased region" description="Basic residues" evidence="2">
    <location>
        <begin position="880"/>
        <end position="890"/>
    </location>
</feature>
<dbReference type="AlphaFoldDB" id="A0AA88XTF8"/>
<feature type="compositionally biased region" description="Polar residues" evidence="2">
    <location>
        <begin position="360"/>
        <end position="370"/>
    </location>
</feature>
<protein>
    <recommendedName>
        <fullName evidence="3">Cytosolic carboxypeptidase N-terminal domain-containing protein</fullName>
    </recommendedName>
</protein>
<evidence type="ECO:0000313" key="4">
    <source>
        <dbReference type="EMBL" id="KAK3090112.1"/>
    </source>
</evidence>
<sequence>MGTEFRVGGLLFTSKFDSGNLARVEKVYRDDDEESGVSDKYYGEPKPDYEFNVWTKPDCGGTEYENGNRSWFYFGIRGWNPNRLIRINIMNLNRQGKLYSQGHAPITKTIPGQPKWARIRDRPSYETVDGQFILTFNHRFLDVKGAITYFAFCFPWSYMEQQERLNELDKKFAYCKSINTNTPKDTIYYHREVLHYSMDKLRIELLTLSSCHGISSETEPRFDLNLFPEKDQPRCRKFRNKRRHGRIKVEPLNLGNLERDDTTLSESQRLMGNPGGDLMMSSTCSSVLSTVTVKENRRTVDSELRLRLSELNMSDDGRGKMTGLSMLTSVSMGLNDSDIEDGNTEHLGNEGSEDEGDFTPSMSSGTNSPHLSDPQLLSIPPHESGIAFYVDLHGHASKRGCFIYGNYFENEDTQVTNMLFPKLISVNTAHFDFTGCNFSERNMYTKDKRDGMSKEGSGRVAIHKAIGIIHSYTLECNYNTGRMVNPVPPAHGDDGRATPPPVAGFPPKYTIAHFEEVGRALCVAALDYFDMNPWSRISSSELNSLMGVRDNVRRYIRSMRGGPRLPRNPQKSFIRNNATTGTQYNNRLNSNQNSRPPVSRVNSFGHDSSASNGGSASRLRRENLNTQPQRKELGPVREVGRQNLNNTIQQRKRSVPSYPSSQTARTHSGPITLTMTTVEAKNKRQLSADIADRQAEEDKINQLKHLAIARKPGPPSRIPLPTGQQFMQLASPSPRELSPPRVPNKSARYNARTPHQPQHYPIKKATAETLTSDVPMRAYTPGQLALLNSSFLGQGDVKEPVTPGPHSIHAPPITPGPYPIPTPPDANSADLGSDSPKRRRRYMYMKRRNVNQSPKIGSASNKGQQKTNTSDTNSDAERAKNRRRRRKSLRKVNQSPSSDEMGPGNRCYK</sequence>
<evidence type="ECO:0000313" key="5">
    <source>
        <dbReference type="Proteomes" id="UP001186944"/>
    </source>
</evidence>
<accession>A0AA88XTF8</accession>
<dbReference type="Gene3D" id="3.40.630.10">
    <property type="entry name" value="Zn peptidases"/>
    <property type="match status" value="1"/>
</dbReference>
<feature type="compositionally biased region" description="Basic residues" evidence="2">
    <location>
        <begin position="837"/>
        <end position="849"/>
    </location>
</feature>
<dbReference type="InterPro" id="IPR050821">
    <property type="entry name" value="Cytosolic_carboxypeptidase"/>
</dbReference>
<name>A0AA88XTF8_PINIB</name>
<dbReference type="Gene3D" id="2.60.40.3120">
    <property type="match status" value="1"/>
</dbReference>
<reference evidence="4" key="1">
    <citation type="submission" date="2019-08" db="EMBL/GenBank/DDBJ databases">
        <title>The improved chromosome-level genome for the pearl oyster Pinctada fucata martensii using PacBio sequencing and Hi-C.</title>
        <authorList>
            <person name="Zheng Z."/>
        </authorList>
    </citation>
    <scope>NUCLEOTIDE SEQUENCE</scope>
    <source>
        <strain evidence="4">ZZ-2019</strain>
        <tissue evidence="4">Adductor muscle</tissue>
    </source>
</reference>
<comment type="cofactor">
    <cofactor evidence="1">
        <name>Zn(2+)</name>
        <dbReference type="ChEBI" id="CHEBI:29105"/>
    </cofactor>
</comment>
<dbReference type="InterPro" id="IPR040626">
    <property type="entry name" value="Pepdidase_M14_N"/>
</dbReference>
<gene>
    <name evidence="4" type="ORF">FSP39_009273</name>
</gene>
<dbReference type="PANTHER" id="PTHR12756">
    <property type="entry name" value="CYTOSOLIC CARBOXYPEPTIDASE"/>
    <property type="match status" value="1"/>
</dbReference>
<dbReference type="Proteomes" id="UP001186944">
    <property type="component" value="Unassembled WGS sequence"/>
</dbReference>
<feature type="region of interest" description="Disordered" evidence="2">
    <location>
        <begin position="333"/>
        <end position="377"/>
    </location>
</feature>
<dbReference type="PANTHER" id="PTHR12756:SF12">
    <property type="entry name" value="CYTOSOLIC CARBOXYPEPTIDASE-LIKE PROTEIN 5"/>
    <property type="match status" value="1"/>
</dbReference>
<feature type="compositionally biased region" description="Polar residues" evidence="2">
    <location>
        <begin position="569"/>
        <end position="615"/>
    </location>
</feature>
<feature type="compositionally biased region" description="Basic and acidic residues" evidence="2">
    <location>
        <begin position="619"/>
        <end position="640"/>
    </location>
</feature>
<keyword evidence="5" id="KW-1185">Reference proteome</keyword>
<dbReference type="SUPFAM" id="SSF53187">
    <property type="entry name" value="Zn-dependent exopeptidases"/>
    <property type="match status" value="1"/>
</dbReference>
<organism evidence="4 5">
    <name type="scientific">Pinctada imbricata</name>
    <name type="common">Atlantic pearl-oyster</name>
    <name type="synonym">Pinctada martensii</name>
    <dbReference type="NCBI Taxonomy" id="66713"/>
    <lineage>
        <taxon>Eukaryota</taxon>
        <taxon>Metazoa</taxon>
        <taxon>Spiralia</taxon>
        <taxon>Lophotrochozoa</taxon>
        <taxon>Mollusca</taxon>
        <taxon>Bivalvia</taxon>
        <taxon>Autobranchia</taxon>
        <taxon>Pteriomorphia</taxon>
        <taxon>Pterioida</taxon>
        <taxon>Pterioidea</taxon>
        <taxon>Pteriidae</taxon>
        <taxon>Pinctada</taxon>
    </lineage>
</organism>
<evidence type="ECO:0000256" key="2">
    <source>
        <dbReference type="SAM" id="MobiDB-lite"/>
    </source>
</evidence>
<dbReference type="EMBL" id="VSWD01000010">
    <property type="protein sequence ID" value="KAK3090112.1"/>
    <property type="molecule type" value="Genomic_DNA"/>
</dbReference>
<feature type="domain" description="Cytosolic carboxypeptidase N-terminal" evidence="3">
    <location>
        <begin position="12"/>
        <end position="150"/>
    </location>
</feature>
<proteinExistence type="predicted"/>
<feature type="region of interest" description="Disordered" evidence="2">
    <location>
        <begin position="558"/>
        <end position="671"/>
    </location>
</feature>
<feature type="region of interest" description="Disordered" evidence="2">
    <location>
        <begin position="796"/>
        <end position="909"/>
    </location>
</feature>
<feature type="compositionally biased region" description="Polar residues" evidence="2">
    <location>
        <begin position="850"/>
        <end position="873"/>
    </location>
</feature>
<evidence type="ECO:0000259" key="3">
    <source>
        <dbReference type="Pfam" id="PF18027"/>
    </source>
</evidence>
<evidence type="ECO:0000256" key="1">
    <source>
        <dbReference type="ARBA" id="ARBA00001947"/>
    </source>
</evidence>
<feature type="compositionally biased region" description="Polar residues" evidence="2">
    <location>
        <begin position="657"/>
        <end position="671"/>
    </location>
</feature>
<comment type="caution">
    <text evidence="4">The sequence shown here is derived from an EMBL/GenBank/DDBJ whole genome shotgun (WGS) entry which is preliminary data.</text>
</comment>
<feature type="compositionally biased region" description="Pro residues" evidence="2">
    <location>
        <begin position="812"/>
        <end position="824"/>
    </location>
</feature>